<keyword evidence="1" id="KW-1133">Transmembrane helix</keyword>
<name>A0A8S5QKA6_9CAUD</name>
<dbReference type="EMBL" id="BK015666">
    <property type="protein sequence ID" value="DAE18980.1"/>
    <property type="molecule type" value="Genomic_DNA"/>
</dbReference>
<organism evidence="2">
    <name type="scientific">Siphoviridae sp. ctiOl67</name>
    <dbReference type="NCBI Taxonomy" id="2825622"/>
    <lineage>
        <taxon>Viruses</taxon>
        <taxon>Duplodnaviria</taxon>
        <taxon>Heunggongvirae</taxon>
        <taxon>Uroviricota</taxon>
        <taxon>Caudoviricetes</taxon>
    </lineage>
</organism>
<evidence type="ECO:0000313" key="2">
    <source>
        <dbReference type="EMBL" id="DAE18980.1"/>
    </source>
</evidence>
<evidence type="ECO:0000256" key="1">
    <source>
        <dbReference type="SAM" id="Phobius"/>
    </source>
</evidence>
<feature type="transmembrane region" description="Helical" evidence="1">
    <location>
        <begin position="6"/>
        <end position="23"/>
    </location>
</feature>
<keyword evidence="1" id="KW-0812">Transmembrane</keyword>
<proteinExistence type="predicted"/>
<accession>A0A8S5QKA6</accession>
<sequence>MSNIEIIGIIGSVLLSVSMMVKSTSIHNNIIMRCVNNLGSLFFIIYGFALPAYSTAIFNCIVIIINTYHIINLIKIEHNNS</sequence>
<keyword evidence="1" id="KW-0472">Membrane</keyword>
<protein>
    <submittedName>
        <fullName evidence="2">Inner membrane protein</fullName>
    </submittedName>
</protein>
<reference evidence="2" key="1">
    <citation type="journal article" date="2021" name="Proc. Natl. Acad. Sci. U.S.A.">
        <title>A Catalog of Tens of Thousands of Viruses from Human Metagenomes Reveals Hidden Associations with Chronic Diseases.</title>
        <authorList>
            <person name="Tisza M.J."/>
            <person name="Buck C.B."/>
        </authorList>
    </citation>
    <scope>NUCLEOTIDE SEQUENCE</scope>
    <source>
        <strain evidence="2">CtiOl67</strain>
    </source>
</reference>